<gene>
    <name evidence="2" type="ORF">COY66_03795</name>
</gene>
<dbReference type="AlphaFoldDB" id="A0A2M7RIP6"/>
<protein>
    <submittedName>
        <fullName evidence="2">Uncharacterized protein</fullName>
    </submittedName>
</protein>
<proteinExistence type="predicted"/>
<organism evidence="2 3">
    <name type="scientific">Candidatus Kerfeldbacteria bacterium CG_4_10_14_0_8_um_filter_42_10</name>
    <dbReference type="NCBI Taxonomy" id="2014248"/>
    <lineage>
        <taxon>Bacteria</taxon>
        <taxon>Candidatus Kerfeldiibacteriota</taxon>
    </lineage>
</organism>
<keyword evidence="1" id="KW-1133">Transmembrane helix</keyword>
<evidence type="ECO:0000256" key="1">
    <source>
        <dbReference type="SAM" id="Phobius"/>
    </source>
</evidence>
<evidence type="ECO:0000313" key="2">
    <source>
        <dbReference type="EMBL" id="PIY96629.1"/>
    </source>
</evidence>
<feature type="transmembrane region" description="Helical" evidence="1">
    <location>
        <begin position="46"/>
        <end position="68"/>
    </location>
</feature>
<dbReference type="EMBL" id="PFMD01000041">
    <property type="protein sequence ID" value="PIY96629.1"/>
    <property type="molecule type" value="Genomic_DNA"/>
</dbReference>
<keyword evidence="1" id="KW-0812">Transmembrane</keyword>
<evidence type="ECO:0000313" key="3">
    <source>
        <dbReference type="Proteomes" id="UP000230779"/>
    </source>
</evidence>
<comment type="caution">
    <text evidence="2">The sequence shown here is derived from an EMBL/GenBank/DDBJ whole genome shotgun (WGS) entry which is preliminary data.</text>
</comment>
<name>A0A2M7RIP6_9BACT</name>
<sequence>MKKTRNIFLAGIITGFVFGILIPITLFSSFITGDSVWEFIEDGGSIFLVITYYSILGIIIGGIVSFIISKISRFQE</sequence>
<reference evidence="2 3" key="1">
    <citation type="submission" date="2017-09" db="EMBL/GenBank/DDBJ databases">
        <title>Depth-based differentiation of microbial function through sediment-hosted aquifers and enrichment of novel symbionts in the deep terrestrial subsurface.</title>
        <authorList>
            <person name="Probst A.J."/>
            <person name="Ladd B."/>
            <person name="Jarett J.K."/>
            <person name="Geller-Mcgrath D.E."/>
            <person name="Sieber C.M."/>
            <person name="Emerson J.B."/>
            <person name="Anantharaman K."/>
            <person name="Thomas B.C."/>
            <person name="Malmstrom R."/>
            <person name="Stieglmeier M."/>
            <person name="Klingl A."/>
            <person name="Woyke T."/>
            <person name="Ryan C.M."/>
            <person name="Banfield J.F."/>
        </authorList>
    </citation>
    <scope>NUCLEOTIDE SEQUENCE [LARGE SCALE GENOMIC DNA]</scope>
    <source>
        <strain evidence="2">CG_4_10_14_0_8_um_filter_42_10</strain>
    </source>
</reference>
<accession>A0A2M7RIP6</accession>
<keyword evidence="1" id="KW-0472">Membrane</keyword>
<dbReference type="Proteomes" id="UP000230779">
    <property type="component" value="Unassembled WGS sequence"/>
</dbReference>
<feature type="transmembrane region" description="Helical" evidence="1">
    <location>
        <begin position="7"/>
        <end position="26"/>
    </location>
</feature>